<accession>A0A174ET03</accession>
<keyword evidence="1" id="KW-0472">Membrane</keyword>
<dbReference type="RefSeq" id="WP_049701486.1">
    <property type="nucleotide sequence ID" value="NZ_FOUM01000028.1"/>
</dbReference>
<dbReference type="GO" id="GO:0030153">
    <property type="term" value="P:bacteriocin immunity"/>
    <property type="evidence" value="ECO:0007669"/>
    <property type="project" value="InterPro"/>
</dbReference>
<feature type="domain" description="Uncharacterized protein YyaB-like PH" evidence="2">
    <location>
        <begin position="53"/>
        <end position="129"/>
    </location>
</feature>
<proteinExistence type="predicted"/>
<dbReference type="Proteomes" id="UP000183766">
    <property type="component" value="Unassembled WGS sequence"/>
</dbReference>
<evidence type="ECO:0000313" key="3">
    <source>
        <dbReference type="EMBL" id="SFN27772.1"/>
    </source>
</evidence>
<feature type="transmembrane region" description="Helical" evidence="1">
    <location>
        <begin position="32"/>
        <end position="51"/>
    </location>
</feature>
<protein>
    <submittedName>
        <fullName evidence="3">PH domain-containing protein</fullName>
    </submittedName>
</protein>
<sequence>MNRIFHARIAWYQYFLLVVLTVNAVGALWCKYILVAVLFMLMLIVVIEQIIHTTYTLTTNGDLEVSRGRFIRKKIIPLSEITAVRKYHSMKFGRFSVTDYILIEYGKGKFVSVMPVKEQEFAELLEKRMFAKKIKATEVIDSVDSQADES</sequence>
<reference evidence="4" key="1">
    <citation type="submission" date="2016-10" db="EMBL/GenBank/DDBJ databases">
        <authorList>
            <person name="Varghese N."/>
            <person name="Submissions S."/>
        </authorList>
    </citation>
    <scope>NUCLEOTIDE SEQUENCE [LARGE SCALE GENOMIC DNA]</scope>
    <source>
        <strain evidence="4">NLAE-zl-C202</strain>
    </source>
</reference>
<gene>
    <name evidence="3" type="ORF">SAMN05216250_12816</name>
</gene>
<dbReference type="AlphaFoldDB" id="A0A174ET03"/>
<name>A0A174ET03_9BACE</name>
<evidence type="ECO:0000259" key="2">
    <source>
        <dbReference type="Pfam" id="PF06713"/>
    </source>
</evidence>
<evidence type="ECO:0000313" key="4">
    <source>
        <dbReference type="Proteomes" id="UP000183766"/>
    </source>
</evidence>
<dbReference type="EMBL" id="FOUM01000028">
    <property type="protein sequence ID" value="SFN27772.1"/>
    <property type="molecule type" value="Genomic_DNA"/>
</dbReference>
<organism evidence="3 4">
    <name type="scientific">Bacteroides xylanisolvens</name>
    <dbReference type="NCBI Taxonomy" id="371601"/>
    <lineage>
        <taxon>Bacteria</taxon>
        <taxon>Pseudomonadati</taxon>
        <taxon>Bacteroidota</taxon>
        <taxon>Bacteroidia</taxon>
        <taxon>Bacteroidales</taxon>
        <taxon>Bacteroidaceae</taxon>
        <taxon>Bacteroides</taxon>
    </lineage>
</organism>
<keyword evidence="1" id="KW-1133">Transmembrane helix</keyword>
<dbReference type="Pfam" id="PF06713">
    <property type="entry name" value="bPH_4"/>
    <property type="match status" value="1"/>
</dbReference>
<evidence type="ECO:0000256" key="1">
    <source>
        <dbReference type="SAM" id="Phobius"/>
    </source>
</evidence>
<feature type="transmembrane region" description="Helical" evidence="1">
    <location>
        <begin position="9"/>
        <end position="26"/>
    </location>
</feature>
<dbReference type="InterPro" id="IPR009589">
    <property type="entry name" value="PH_YyaB-like"/>
</dbReference>
<keyword evidence="1" id="KW-0812">Transmembrane</keyword>